<reference evidence="6 7" key="1">
    <citation type="submission" date="2019-05" db="EMBL/GenBank/DDBJ databases">
        <title>Mikania micrantha, genome provides insights into the molecular mechanism of rapid growth.</title>
        <authorList>
            <person name="Liu B."/>
        </authorList>
    </citation>
    <scope>NUCLEOTIDE SEQUENCE [LARGE SCALE GENOMIC DNA]</scope>
    <source>
        <strain evidence="6">NLD-2019</strain>
        <tissue evidence="6">Leaf</tissue>
    </source>
</reference>
<dbReference type="InterPro" id="IPR046349">
    <property type="entry name" value="C1-like_sf"/>
</dbReference>
<dbReference type="OrthoDB" id="1744448at2759"/>
<feature type="region of interest" description="Disordered" evidence="4">
    <location>
        <begin position="23"/>
        <end position="46"/>
    </location>
</feature>
<name>A0A5N6LU26_9ASTR</name>
<evidence type="ECO:0000259" key="5">
    <source>
        <dbReference type="PROSITE" id="PS50081"/>
    </source>
</evidence>
<dbReference type="AlphaFoldDB" id="A0A5N6LU26"/>
<dbReference type="InterPro" id="IPR002219">
    <property type="entry name" value="PKC_DAG/PE"/>
</dbReference>
<keyword evidence="3" id="KW-0862">Zinc</keyword>
<dbReference type="SUPFAM" id="SSF57889">
    <property type="entry name" value="Cysteine-rich domain"/>
    <property type="match status" value="4"/>
</dbReference>
<feature type="compositionally biased region" description="Acidic residues" evidence="4">
    <location>
        <begin position="31"/>
        <end position="46"/>
    </location>
</feature>
<feature type="domain" description="Phorbol-ester/DAG-type" evidence="5">
    <location>
        <begin position="333"/>
        <end position="388"/>
    </location>
</feature>
<keyword evidence="7" id="KW-1185">Reference proteome</keyword>
<evidence type="ECO:0000313" key="6">
    <source>
        <dbReference type="EMBL" id="KAD2805086.1"/>
    </source>
</evidence>
<dbReference type="PANTHER" id="PTHR32410">
    <property type="entry name" value="CYSTEINE/HISTIDINE-RICH C1 DOMAIN FAMILY PROTEIN"/>
    <property type="match status" value="1"/>
</dbReference>
<keyword evidence="1" id="KW-0479">Metal-binding</keyword>
<comment type="caution">
    <text evidence="6">The sequence shown here is derived from an EMBL/GenBank/DDBJ whole genome shotgun (WGS) entry which is preliminary data.</text>
</comment>
<evidence type="ECO:0000256" key="2">
    <source>
        <dbReference type="ARBA" id="ARBA00022737"/>
    </source>
</evidence>
<dbReference type="Gene3D" id="3.30.60.20">
    <property type="match status" value="1"/>
</dbReference>
<dbReference type="SMART" id="SM00109">
    <property type="entry name" value="C1"/>
    <property type="match status" value="3"/>
</dbReference>
<evidence type="ECO:0000256" key="1">
    <source>
        <dbReference type="ARBA" id="ARBA00022723"/>
    </source>
</evidence>
<dbReference type="EMBL" id="SZYD01000018">
    <property type="protein sequence ID" value="KAD2805086.1"/>
    <property type="molecule type" value="Genomic_DNA"/>
</dbReference>
<protein>
    <recommendedName>
        <fullName evidence="5">Phorbol-ester/DAG-type domain-containing protein</fullName>
    </recommendedName>
</protein>
<accession>A0A5N6LU26</accession>
<evidence type="ECO:0000256" key="3">
    <source>
        <dbReference type="ARBA" id="ARBA00022833"/>
    </source>
</evidence>
<evidence type="ECO:0000313" key="7">
    <source>
        <dbReference type="Proteomes" id="UP000326396"/>
    </source>
</evidence>
<dbReference type="InterPro" id="IPR004146">
    <property type="entry name" value="DC1"/>
</dbReference>
<organism evidence="6 7">
    <name type="scientific">Mikania micrantha</name>
    <name type="common">bitter vine</name>
    <dbReference type="NCBI Taxonomy" id="192012"/>
    <lineage>
        <taxon>Eukaryota</taxon>
        <taxon>Viridiplantae</taxon>
        <taxon>Streptophyta</taxon>
        <taxon>Embryophyta</taxon>
        <taxon>Tracheophyta</taxon>
        <taxon>Spermatophyta</taxon>
        <taxon>Magnoliopsida</taxon>
        <taxon>eudicotyledons</taxon>
        <taxon>Gunneridae</taxon>
        <taxon>Pentapetalae</taxon>
        <taxon>asterids</taxon>
        <taxon>campanulids</taxon>
        <taxon>Asterales</taxon>
        <taxon>Asteraceae</taxon>
        <taxon>Asteroideae</taxon>
        <taxon>Heliantheae alliance</taxon>
        <taxon>Eupatorieae</taxon>
        <taxon>Mikania</taxon>
    </lineage>
</organism>
<dbReference type="GO" id="GO:0046872">
    <property type="term" value="F:metal ion binding"/>
    <property type="evidence" value="ECO:0007669"/>
    <property type="project" value="UniProtKB-KW"/>
</dbReference>
<sequence>MVVVVKDQLLHFSHHHPLNLLHLQSPKQREEEEDDDDNDNDEDDFVEEDHHGGQCNLCNEQIWSFHSCYYHCKSCDYSLHKFCAELPEFMQDHPLHVGHTLTLSMSYPYQMIHYRNTDSKWKCYVCNLEWKDTYNYHCSLCNLSRGKTSKNFKEDEHPNLLHCPFQNEGVNLLKHYMFDQKKFISSQHDGEMLNHLSHQHPLILIDKKTSVGEKLVSLHDPMKRVQLLCDGCVRPIMTVPFYICFHCADKQCCFVLHEWCAKLPMKIEEYDGHPQHTLFLLPEIPGEFFGVFDCAICFFPSNGFAYGCTTCKYYVDINCAFIPKEITHDSHIDHIRSKVNPSAEPRRRYCKACKYSMKRKFGFHCRSCDFYIHVQCALFLPKIITHKCDKHPLSLRYEPVENQLGEYFCEVCENKFDPFQWFYHCTTCLQSMHAACAPLILQNELATYDSYDRCIYKFLNIKFGGSLKINNHSHRLVFAQGLQSDDDCNICLSSLQYKMAFKCLECHDFACHYECVSSVVDL</sequence>
<dbReference type="PROSITE" id="PS50081">
    <property type="entry name" value="ZF_DAG_PE_2"/>
    <property type="match status" value="1"/>
</dbReference>
<dbReference type="Pfam" id="PF03107">
    <property type="entry name" value="C1_2"/>
    <property type="match status" value="2"/>
</dbReference>
<dbReference type="PANTHER" id="PTHR32410:SF216">
    <property type="entry name" value="PHORBOL-ESTER_DAG-TYPE DOMAIN-CONTAINING PROTEIN"/>
    <property type="match status" value="1"/>
</dbReference>
<keyword evidence="2" id="KW-0677">Repeat</keyword>
<evidence type="ECO:0000256" key="4">
    <source>
        <dbReference type="SAM" id="MobiDB-lite"/>
    </source>
</evidence>
<dbReference type="Proteomes" id="UP000326396">
    <property type="component" value="Linkage Group LG8"/>
</dbReference>
<gene>
    <name evidence="6" type="ORF">E3N88_38463</name>
</gene>
<proteinExistence type="predicted"/>
<dbReference type="InterPro" id="IPR053192">
    <property type="entry name" value="Vacuole_Formation_Reg"/>
</dbReference>